<gene>
    <name evidence="4" type="primary">LOC140005683</name>
</gene>
<dbReference type="GeneID" id="140005683"/>
<evidence type="ECO:0000313" key="3">
    <source>
        <dbReference type="Proteomes" id="UP001652660"/>
    </source>
</evidence>
<name>A0ABM4U693_COFAR</name>
<comment type="similarity">
    <text evidence="1">Belongs to the ARG7 family.</text>
</comment>
<feature type="compositionally biased region" description="Low complexity" evidence="2">
    <location>
        <begin position="29"/>
        <end position="58"/>
    </location>
</feature>
<dbReference type="PANTHER" id="PTHR31374">
    <property type="entry name" value="AUXIN-INDUCED PROTEIN-LIKE-RELATED"/>
    <property type="match status" value="1"/>
</dbReference>
<dbReference type="Proteomes" id="UP001652660">
    <property type="component" value="Chromosome 4e"/>
</dbReference>
<protein>
    <submittedName>
        <fullName evidence="4">Protein SMALL AUXIN UP-REGULATED RNA 51-like</fullName>
    </submittedName>
</protein>
<keyword evidence="3" id="KW-1185">Reference proteome</keyword>
<dbReference type="PANTHER" id="PTHR31374:SF6">
    <property type="entry name" value="OS04G0608300 PROTEIN"/>
    <property type="match status" value="1"/>
</dbReference>
<dbReference type="RefSeq" id="XP_071902811.1">
    <property type="nucleotide sequence ID" value="XM_072046710.1"/>
</dbReference>
<evidence type="ECO:0000256" key="1">
    <source>
        <dbReference type="ARBA" id="ARBA00006974"/>
    </source>
</evidence>
<sequence length="204" mass="22392">MDSKKSNKITEIVRLQQILKKWKKLAAKGTGSSSSISHTGTTSTNNTNSSGGSSNSSKSIKFLKKTLSFSERESSSSLNNGAVSGGSSDVVPKGYLAVCVGEELKRFVIPMEYLGHQAFGILLREAEEEFGFQQEGVLKIPCQVAAFEKILKMMDERRDTPDAFHLHDFGLTTTASGDQLDMDINSNVGYCYSPYHHQPPQMCR</sequence>
<dbReference type="InterPro" id="IPR003676">
    <property type="entry name" value="SAUR_fam"/>
</dbReference>
<dbReference type="Pfam" id="PF02519">
    <property type="entry name" value="Auxin_inducible"/>
    <property type="match status" value="1"/>
</dbReference>
<proteinExistence type="inferred from homology"/>
<feature type="region of interest" description="Disordered" evidence="2">
    <location>
        <begin position="28"/>
        <end position="58"/>
    </location>
</feature>
<evidence type="ECO:0000256" key="2">
    <source>
        <dbReference type="SAM" id="MobiDB-lite"/>
    </source>
</evidence>
<accession>A0ABM4U693</accession>
<organism evidence="3 4">
    <name type="scientific">Coffea arabica</name>
    <name type="common">Arabian coffee</name>
    <dbReference type="NCBI Taxonomy" id="13443"/>
    <lineage>
        <taxon>Eukaryota</taxon>
        <taxon>Viridiplantae</taxon>
        <taxon>Streptophyta</taxon>
        <taxon>Embryophyta</taxon>
        <taxon>Tracheophyta</taxon>
        <taxon>Spermatophyta</taxon>
        <taxon>Magnoliopsida</taxon>
        <taxon>eudicotyledons</taxon>
        <taxon>Gunneridae</taxon>
        <taxon>Pentapetalae</taxon>
        <taxon>asterids</taxon>
        <taxon>lamiids</taxon>
        <taxon>Gentianales</taxon>
        <taxon>Rubiaceae</taxon>
        <taxon>Ixoroideae</taxon>
        <taxon>Gardenieae complex</taxon>
        <taxon>Bertiereae - Coffeeae clade</taxon>
        <taxon>Coffeeae</taxon>
        <taxon>Coffea</taxon>
    </lineage>
</organism>
<evidence type="ECO:0000313" key="4">
    <source>
        <dbReference type="RefSeq" id="XP_071902811.1"/>
    </source>
</evidence>
<reference evidence="4" key="1">
    <citation type="submission" date="2025-08" db="UniProtKB">
        <authorList>
            <consortium name="RefSeq"/>
        </authorList>
    </citation>
    <scope>IDENTIFICATION</scope>
    <source>
        <tissue evidence="4">Leaves</tissue>
    </source>
</reference>